<dbReference type="EMBL" id="CAJOBH010242584">
    <property type="protein sequence ID" value="CAF5114426.1"/>
    <property type="molecule type" value="Genomic_DNA"/>
</dbReference>
<feature type="non-terminal residue" evidence="1">
    <location>
        <position position="1"/>
    </location>
</feature>
<reference evidence="1" key="1">
    <citation type="submission" date="2021-02" db="EMBL/GenBank/DDBJ databases">
        <authorList>
            <person name="Nowell W R."/>
        </authorList>
    </citation>
    <scope>NUCLEOTIDE SEQUENCE</scope>
</reference>
<accession>A0A8S3FEB1</accession>
<sequence>VETLDLRNQLFYSIQWKINKLKFEHILSSIDNQDVLLSEITNMIDFTMAIPTEDVQNDYFPLEITFGILQTQDNDLSQVNRKNIIEALAPILERKCTSPIMCDFFSQHCHEGQRSQMVIEMFIPTVEKILKYNTVKISQLDF</sequence>
<dbReference type="Proteomes" id="UP000681967">
    <property type="component" value="Unassembled WGS sequence"/>
</dbReference>
<organism evidence="1 2">
    <name type="scientific">Rotaria magnacalcarata</name>
    <dbReference type="NCBI Taxonomy" id="392030"/>
    <lineage>
        <taxon>Eukaryota</taxon>
        <taxon>Metazoa</taxon>
        <taxon>Spiralia</taxon>
        <taxon>Gnathifera</taxon>
        <taxon>Rotifera</taxon>
        <taxon>Eurotatoria</taxon>
        <taxon>Bdelloidea</taxon>
        <taxon>Philodinida</taxon>
        <taxon>Philodinidae</taxon>
        <taxon>Rotaria</taxon>
    </lineage>
</organism>
<name>A0A8S3FEB1_9BILA</name>
<evidence type="ECO:0000313" key="1">
    <source>
        <dbReference type="EMBL" id="CAF5114426.1"/>
    </source>
</evidence>
<gene>
    <name evidence="1" type="ORF">BYL167_LOCUS66164</name>
</gene>
<evidence type="ECO:0000313" key="2">
    <source>
        <dbReference type="Proteomes" id="UP000681967"/>
    </source>
</evidence>
<dbReference type="AlphaFoldDB" id="A0A8S3FEB1"/>
<protein>
    <submittedName>
        <fullName evidence="1">Uncharacterized protein</fullName>
    </submittedName>
</protein>
<proteinExistence type="predicted"/>
<comment type="caution">
    <text evidence="1">The sequence shown here is derived from an EMBL/GenBank/DDBJ whole genome shotgun (WGS) entry which is preliminary data.</text>
</comment>